<dbReference type="Gene3D" id="3.40.50.920">
    <property type="match status" value="1"/>
</dbReference>
<dbReference type="EMBL" id="CACSIP010000037">
    <property type="protein sequence ID" value="CAA0130004.1"/>
    <property type="molecule type" value="Genomic_DNA"/>
</dbReference>
<dbReference type="PANTHER" id="PTHR43825:SF4">
    <property type="entry name" value="PYRUVATE DEHYDROGENASE E1 COMPONENT"/>
    <property type="match status" value="1"/>
</dbReference>
<organism evidence="2 3">
    <name type="scientific">Mycolicibacterium vanbaalenii</name>
    <name type="common">Mycobacterium vanbaalenii</name>
    <dbReference type="NCBI Taxonomy" id="110539"/>
    <lineage>
        <taxon>Bacteria</taxon>
        <taxon>Bacillati</taxon>
        <taxon>Actinomycetota</taxon>
        <taxon>Actinomycetes</taxon>
        <taxon>Mycobacteriales</taxon>
        <taxon>Mycobacteriaceae</taxon>
        <taxon>Mycolicibacterium</taxon>
    </lineage>
</organism>
<proteinExistence type="predicted"/>
<gene>
    <name evidence="2" type="primary">aceE_1</name>
    <name evidence="2" type="ORF">AELLOGFF_05644</name>
</gene>
<sequence length="290" mass="30751">MELGIAETNLVGLIGELGATWSRWGESLFPIGVMYDPFVERALEPWSYGIYAGGQSILVGTPSGVTLAAEGGAHQSIKTPSIGLEQPGCVSYEPAFAIDVEWTLLSSIGRLGRPDGNSSYLRLSTRPVDQTLAAIPTDPAARERRRRQVIAGAYTLRHSDTPVVALVGMGAMITETIAAGDRLAEQGIAADIVCVTSPGLLFEASQARRALSKRTSWILDQVFPANRAAPMVTVLDGHPHTLAFLTGINNVPGAALGISEFGQAGSLHDVYRYHGVDTDSIVRAALDLVS</sequence>
<name>A0A5S9R6L1_MYCVN</name>
<keyword evidence="2" id="KW-0560">Oxidoreductase</keyword>
<feature type="domain" description="Transketolase-like C-terminal" evidence="1">
    <location>
        <begin position="152"/>
        <end position="277"/>
    </location>
</feature>
<dbReference type="EC" id="1.2.4.1" evidence="2"/>
<accession>A0A5S9R6L1</accession>
<dbReference type="PANTHER" id="PTHR43825">
    <property type="entry name" value="PYRUVATE DEHYDROGENASE E1 COMPONENT"/>
    <property type="match status" value="1"/>
</dbReference>
<dbReference type="GO" id="GO:0000287">
    <property type="term" value="F:magnesium ion binding"/>
    <property type="evidence" value="ECO:0007669"/>
    <property type="project" value="UniProtKB-ARBA"/>
</dbReference>
<evidence type="ECO:0000313" key="3">
    <source>
        <dbReference type="Proteomes" id="UP000430146"/>
    </source>
</evidence>
<dbReference type="SUPFAM" id="SSF52518">
    <property type="entry name" value="Thiamin diphosphate-binding fold (THDP-binding)"/>
    <property type="match status" value="1"/>
</dbReference>
<keyword evidence="2" id="KW-0670">Pyruvate</keyword>
<dbReference type="InterPro" id="IPR009014">
    <property type="entry name" value="Transketo_C/PFOR_II"/>
</dbReference>
<dbReference type="InterPro" id="IPR055152">
    <property type="entry name" value="Transketolase-like_C_2"/>
</dbReference>
<dbReference type="SUPFAM" id="SSF52922">
    <property type="entry name" value="TK C-terminal domain-like"/>
    <property type="match status" value="1"/>
</dbReference>
<evidence type="ECO:0000313" key="2">
    <source>
        <dbReference type="EMBL" id="CAA0130004.1"/>
    </source>
</evidence>
<reference evidence="2 3" key="1">
    <citation type="submission" date="2019-11" db="EMBL/GenBank/DDBJ databases">
        <authorList>
            <person name="Holert J."/>
        </authorList>
    </citation>
    <scope>NUCLEOTIDE SEQUENCE [LARGE SCALE GENOMIC DNA]</scope>
    <source>
        <strain evidence="2">BC8_1</strain>
    </source>
</reference>
<evidence type="ECO:0000259" key="1">
    <source>
        <dbReference type="Pfam" id="PF22613"/>
    </source>
</evidence>
<dbReference type="GO" id="GO:0004739">
    <property type="term" value="F:pyruvate dehydrogenase (acetyl-transferring) activity"/>
    <property type="evidence" value="ECO:0007669"/>
    <property type="project" value="UniProtKB-EC"/>
</dbReference>
<dbReference type="InterPro" id="IPR029061">
    <property type="entry name" value="THDP-binding"/>
</dbReference>
<protein>
    <submittedName>
        <fullName evidence="2">Pyruvate dehydrogenase E1 component</fullName>
        <ecNumber evidence="2">1.2.4.1</ecNumber>
    </submittedName>
</protein>
<dbReference type="Pfam" id="PF22613">
    <property type="entry name" value="Transketolase_C_1"/>
    <property type="match status" value="1"/>
</dbReference>
<dbReference type="Gene3D" id="3.40.50.970">
    <property type="match status" value="1"/>
</dbReference>
<dbReference type="AlphaFoldDB" id="A0A5S9R6L1"/>
<dbReference type="InterPro" id="IPR051157">
    <property type="entry name" value="PDH/Transketolase"/>
</dbReference>
<keyword evidence="3" id="KW-1185">Reference proteome</keyword>
<dbReference type="Proteomes" id="UP000430146">
    <property type="component" value="Unassembled WGS sequence"/>
</dbReference>